<name>A0A673ZB98_SALTR</name>
<dbReference type="Ensembl" id="ENSSTUT00000046001.1">
    <property type="protein sequence ID" value="ENSSTUP00000044067.1"/>
    <property type="gene ID" value="ENSSTUG00000018589.1"/>
</dbReference>
<dbReference type="SUPFAM" id="SSF49265">
    <property type="entry name" value="Fibronectin type III"/>
    <property type="match status" value="2"/>
</dbReference>
<dbReference type="PROSITE" id="PS50853">
    <property type="entry name" value="FN3"/>
    <property type="match status" value="1"/>
</dbReference>
<evidence type="ECO:0000259" key="6">
    <source>
        <dbReference type="PROSITE" id="PS50835"/>
    </source>
</evidence>
<dbReference type="InterPro" id="IPR036179">
    <property type="entry name" value="Ig-like_dom_sf"/>
</dbReference>
<feature type="domain" description="Fibronectin type-III" evidence="7">
    <location>
        <begin position="261"/>
        <end position="359"/>
    </location>
</feature>
<dbReference type="PANTHER" id="PTHR48483">
    <property type="entry name" value="INTERLEUKIN-27 SUBUNIT BETA"/>
    <property type="match status" value="1"/>
</dbReference>
<dbReference type="InterPro" id="IPR003961">
    <property type="entry name" value="FN3_dom"/>
</dbReference>
<dbReference type="GO" id="GO:0016020">
    <property type="term" value="C:membrane"/>
    <property type="evidence" value="ECO:0007669"/>
    <property type="project" value="InterPro"/>
</dbReference>
<dbReference type="AlphaFoldDB" id="A0A673ZB98"/>
<protein>
    <submittedName>
        <fullName evidence="8">Interleukin 11 receptor subunit alpha</fullName>
    </submittedName>
</protein>
<dbReference type="Gene3D" id="2.60.40.10">
    <property type="entry name" value="Immunoglobulins"/>
    <property type="match status" value="3"/>
</dbReference>
<keyword evidence="5" id="KW-0393">Immunoglobulin domain</keyword>
<dbReference type="GeneTree" id="ENSGT00940000165521"/>
<dbReference type="GO" id="GO:0004896">
    <property type="term" value="F:cytokine receptor activity"/>
    <property type="evidence" value="ECO:0007669"/>
    <property type="project" value="InterPro"/>
</dbReference>
<evidence type="ECO:0000313" key="8">
    <source>
        <dbReference type="Ensembl" id="ENSSTUP00000044067.1"/>
    </source>
</evidence>
<dbReference type="OMA" id="YISLCIH"/>
<evidence type="ECO:0000256" key="2">
    <source>
        <dbReference type="ARBA" id="ARBA00022729"/>
    </source>
</evidence>
<keyword evidence="4" id="KW-0325">Glycoprotein</keyword>
<dbReference type="InterPro" id="IPR053073">
    <property type="entry name" value="IL11/IL27_subunit_beta"/>
</dbReference>
<sequence>MPGLVSCPQAVSLSLPRCPVSCPVLRLSLCLSPDARSRVLSSDCLSVSPQMPGLVSCPGGLIVIGLLLLLCSSSVNTQSEIWTNEDVQYGRLGSNVTLLCRDALDRTSVEWRLNRSSVLPWQHRVTSDGRLVLVHAERAAEGNYSCHDEQGLLIQTTRLRLGYPPGLLSISCLVPNHSLVLCSWVESVKTHLPALYHTSYRGNKSQVRMCVVSSPPQQQCTITDPTMWQLYHYINVTETNPLGSQTTIIQVKFHELLQPDPPEAVTAVGMVGYPMRLQVYWTYPASWLHDAVPFPLRFQLRYRPVGFSTWSTVESKASTLLITDALAGHAHQLQVRAQDEINPDSRWSEWSPLLQTWPWSGCTADPTEQTGPVDGNDKDAELSTAKSESKSLFLSQNKTYLLFLYTSVSIYISLCIHQSLYTSVSVYISLCIHQSLYTSVSVYISLCIHQSVYISLCIHQSLYTSVSVYISLYIHQSLYTSVSIYISLCIHQSLYTSVSVYISLYIHQSLYTLPFKSLGSLRNVLVFER</sequence>
<reference evidence="8" key="2">
    <citation type="submission" date="2025-09" db="UniProtKB">
        <authorList>
            <consortium name="Ensembl"/>
        </authorList>
    </citation>
    <scope>IDENTIFICATION</scope>
</reference>
<reference evidence="8" key="1">
    <citation type="submission" date="2025-08" db="UniProtKB">
        <authorList>
            <consortium name="Ensembl"/>
        </authorList>
    </citation>
    <scope>IDENTIFICATION</scope>
</reference>
<accession>A0A673ZB98</accession>
<dbReference type="SUPFAM" id="SSF48726">
    <property type="entry name" value="Immunoglobulin"/>
    <property type="match status" value="1"/>
</dbReference>
<evidence type="ECO:0000256" key="3">
    <source>
        <dbReference type="ARBA" id="ARBA00022737"/>
    </source>
</evidence>
<dbReference type="InterPro" id="IPR013783">
    <property type="entry name" value="Ig-like_fold"/>
</dbReference>
<dbReference type="CDD" id="cd00063">
    <property type="entry name" value="FN3"/>
    <property type="match status" value="1"/>
</dbReference>
<dbReference type="InterPro" id="IPR007110">
    <property type="entry name" value="Ig-like_dom"/>
</dbReference>
<dbReference type="PANTHER" id="PTHR48483:SF2">
    <property type="entry name" value="INTERLEUKIN-27 SUBUNIT BETA"/>
    <property type="match status" value="1"/>
</dbReference>
<keyword evidence="3" id="KW-0677">Repeat</keyword>
<dbReference type="PROSITE" id="PS01354">
    <property type="entry name" value="HEMATOPO_REC_L_F3"/>
    <property type="match status" value="1"/>
</dbReference>
<evidence type="ECO:0000256" key="5">
    <source>
        <dbReference type="ARBA" id="ARBA00023319"/>
    </source>
</evidence>
<keyword evidence="2" id="KW-0732">Signal</keyword>
<keyword evidence="9" id="KW-1185">Reference proteome</keyword>
<evidence type="ECO:0000259" key="7">
    <source>
        <dbReference type="PROSITE" id="PS50853"/>
    </source>
</evidence>
<dbReference type="FunCoup" id="A0A673ZB98">
    <property type="interactions" value="1815"/>
</dbReference>
<dbReference type="InterPro" id="IPR003530">
    <property type="entry name" value="Hematopoietin_rcpt_L_F3_CS"/>
</dbReference>
<organism evidence="8 9">
    <name type="scientific">Salmo trutta</name>
    <name type="common">Brown trout</name>
    <dbReference type="NCBI Taxonomy" id="8032"/>
    <lineage>
        <taxon>Eukaryota</taxon>
        <taxon>Metazoa</taxon>
        <taxon>Chordata</taxon>
        <taxon>Craniata</taxon>
        <taxon>Vertebrata</taxon>
        <taxon>Euteleostomi</taxon>
        <taxon>Actinopterygii</taxon>
        <taxon>Neopterygii</taxon>
        <taxon>Teleostei</taxon>
        <taxon>Protacanthopterygii</taxon>
        <taxon>Salmoniformes</taxon>
        <taxon>Salmonidae</taxon>
        <taxon>Salmoninae</taxon>
        <taxon>Salmo</taxon>
    </lineage>
</organism>
<feature type="domain" description="Ig-like" evidence="6">
    <location>
        <begin position="93"/>
        <end position="146"/>
    </location>
</feature>
<evidence type="ECO:0000256" key="4">
    <source>
        <dbReference type="ARBA" id="ARBA00023180"/>
    </source>
</evidence>
<gene>
    <name evidence="8" type="primary">il11ra</name>
</gene>
<dbReference type="SMART" id="SM00408">
    <property type="entry name" value="IGc2"/>
    <property type="match status" value="1"/>
</dbReference>
<evidence type="ECO:0000256" key="1">
    <source>
        <dbReference type="ARBA" id="ARBA00010890"/>
    </source>
</evidence>
<dbReference type="PROSITE" id="PS50835">
    <property type="entry name" value="IG_LIKE"/>
    <property type="match status" value="1"/>
</dbReference>
<dbReference type="InterPro" id="IPR036116">
    <property type="entry name" value="FN3_sf"/>
</dbReference>
<dbReference type="InterPro" id="IPR003598">
    <property type="entry name" value="Ig_sub2"/>
</dbReference>
<comment type="similarity">
    <text evidence="1">Belongs to the type I cytokine receptor family. Type 3 subfamily.</text>
</comment>
<proteinExistence type="inferred from homology"/>
<dbReference type="Proteomes" id="UP000472277">
    <property type="component" value="Chromosome 23"/>
</dbReference>
<dbReference type="InParanoid" id="A0A673ZB98"/>
<evidence type="ECO:0000313" key="9">
    <source>
        <dbReference type="Proteomes" id="UP000472277"/>
    </source>
</evidence>